<protein>
    <submittedName>
        <fullName evidence="2">Uncharacterized protein</fullName>
    </submittedName>
</protein>
<evidence type="ECO:0000313" key="2">
    <source>
        <dbReference type="EMBL" id="KAF1849413.1"/>
    </source>
</evidence>
<feature type="region of interest" description="Disordered" evidence="1">
    <location>
        <begin position="1"/>
        <end position="143"/>
    </location>
</feature>
<name>A0A9P4LC76_9PLEO</name>
<gene>
    <name evidence="2" type="ORF">K460DRAFT_365298</name>
</gene>
<sequence length="143" mass="16273">MTAKRGRKKSTEETKSKGRSKKAQKMSREVEDEKDEPSSPKQKETKRTAKKQSVSYPNHTEEKGTLAKAIRSLPSEKSTQVPGPEDQKDATTTDEETEDSSRSKPTSLRFASKKNTPLHRRTRIGRLKEQKEKEEEEEDKAGK</sequence>
<evidence type="ECO:0000256" key="1">
    <source>
        <dbReference type="SAM" id="MobiDB-lite"/>
    </source>
</evidence>
<dbReference type="RefSeq" id="XP_040791976.1">
    <property type="nucleotide sequence ID" value="XM_040933154.1"/>
</dbReference>
<comment type="caution">
    <text evidence="2">The sequence shown here is derived from an EMBL/GenBank/DDBJ whole genome shotgun (WGS) entry which is preliminary data.</text>
</comment>
<reference evidence="2" key="1">
    <citation type="submission" date="2020-01" db="EMBL/GenBank/DDBJ databases">
        <authorList>
            <consortium name="DOE Joint Genome Institute"/>
            <person name="Haridas S."/>
            <person name="Albert R."/>
            <person name="Binder M."/>
            <person name="Bloem J."/>
            <person name="Labutti K."/>
            <person name="Salamov A."/>
            <person name="Andreopoulos B."/>
            <person name="Baker S.E."/>
            <person name="Barry K."/>
            <person name="Bills G."/>
            <person name="Bluhm B.H."/>
            <person name="Cannon C."/>
            <person name="Castanera R."/>
            <person name="Culley D.E."/>
            <person name="Daum C."/>
            <person name="Ezra D."/>
            <person name="Gonzalez J.B."/>
            <person name="Henrissat B."/>
            <person name="Kuo A."/>
            <person name="Liang C."/>
            <person name="Lipzen A."/>
            <person name="Lutzoni F."/>
            <person name="Magnuson J."/>
            <person name="Mondo S."/>
            <person name="Nolan M."/>
            <person name="Ohm R."/>
            <person name="Pangilinan J."/>
            <person name="Park H.-J."/>
            <person name="Ramirez L."/>
            <person name="Alfaro M."/>
            <person name="Sun H."/>
            <person name="Tritt A."/>
            <person name="Yoshinaga Y."/>
            <person name="Zwiers L.-H."/>
            <person name="Turgeon B.G."/>
            <person name="Goodwin S.B."/>
            <person name="Spatafora J.W."/>
            <person name="Crous P.W."/>
            <person name="Grigoriev I.V."/>
        </authorList>
    </citation>
    <scope>NUCLEOTIDE SEQUENCE</scope>
    <source>
        <strain evidence="2">CBS 394.84</strain>
    </source>
</reference>
<accession>A0A9P4LC76</accession>
<dbReference type="GeneID" id="63850405"/>
<dbReference type="EMBL" id="ML976615">
    <property type="protein sequence ID" value="KAF1849413.1"/>
    <property type="molecule type" value="Genomic_DNA"/>
</dbReference>
<dbReference type="AlphaFoldDB" id="A0A9P4LC76"/>
<dbReference type="Proteomes" id="UP000800039">
    <property type="component" value="Unassembled WGS sequence"/>
</dbReference>
<evidence type="ECO:0000313" key="3">
    <source>
        <dbReference type="Proteomes" id="UP000800039"/>
    </source>
</evidence>
<feature type="compositionally biased region" description="Basic and acidic residues" evidence="1">
    <location>
        <begin position="26"/>
        <end position="47"/>
    </location>
</feature>
<proteinExistence type="predicted"/>
<organism evidence="2 3">
    <name type="scientific">Cucurbitaria berberidis CBS 394.84</name>
    <dbReference type="NCBI Taxonomy" id="1168544"/>
    <lineage>
        <taxon>Eukaryota</taxon>
        <taxon>Fungi</taxon>
        <taxon>Dikarya</taxon>
        <taxon>Ascomycota</taxon>
        <taxon>Pezizomycotina</taxon>
        <taxon>Dothideomycetes</taxon>
        <taxon>Pleosporomycetidae</taxon>
        <taxon>Pleosporales</taxon>
        <taxon>Pleosporineae</taxon>
        <taxon>Cucurbitariaceae</taxon>
        <taxon>Cucurbitaria</taxon>
    </lineage>
</organism>
<feature type="compositionally biased region" description="Basic residues" evidence="1">
    <location>
        <begin position="116"/>
        <end position="125"/>
    </location>
</feature>
<feature type="compositionally biased region" description="Acidic residues" evidence="1">
    <location>
        <begin position="134"/>
        <end position="143"/>
    </location>
</feature>
<keyword evidence="3" id="KW-1185">Reference proteome</keyword>